<feature type="region of interest" description="Disordered" evidence="1">
    <location>
        <begin position="1"/>
        <end position="36"/>
    </location>
</feature>
<gene>
    <name evidence="2" type="ORF">ACFP3R_17690</name>
</gene>
<accession>A0ABW1P735</accession>
<dbReference type="RefSeq" id="WP_380637317.1">
    <property type="nucleotide sequence ID" value="NZ_JBHSQO010000016.1"/>
</dbReference>
<name>A0ABW1P735_9PSEU</name>
<protein>
    <submittedName>
        <fullName evidence="2">Uncharacterized protein</fullName>
    </submittedName>
</protein>
<comment type="caution">
    <text evidence="2">The sequence shown here is derived from an EMBL/GenBank/DDBJ whole genome shotgun (WGS) entry which is preliminary data.</text>
</comment>
<evidence type="ECO:0000313" key="2">
    <source>
        <dbReference type="EMBL" id="MFC6091114.1"/>
    </source>
</evidence>
<evidence type="ECO:0000313" key="3">
    <source>
        <dbReference type="Proteomes" id="UP001596220"/>
    </source>
</evidence>
<keyword evidence="3" id="KW-1185">Reference proteome</keyword>
<dbReference type="EMBL" id="JBHSQO010000016">
    <property type="protein sequence ID" value="MFC6091114.1"/>
    <property type="molecule type" value="Genomic_DNA"/>
</dbReference>
<sequence length="55" mass="6135">MNEPDGPPTRPCRRPACHRARCRRSRHRSGGPAGPRFATGLLIQVVLALVTLFRE</sequence>
<feature type="compositionally biased region" description="Pro residues" evidence="1">
    <location>
        <begin position="1"/>
        <end position="10"/>
    </location>
</feature>
<organism evidence="2 3">
    <name type="scientific">Saccharothrix lopnurensis</name>
    <dbReference type="NCBI Taxonomy" id="1670621"/>
    <lineage>
        <taxon>Bacteria</taxon>
        <taxon>Bacillati</taxon>
        <taxon>Actinomycetota</taxon>
        <taxon>Actinomycetes</taxon>
        <taxon>Pseudonocardiales</taxon>
        <taxon>Pseudonocardiaceae</taxon>
        <taxon>Saccharothrix</taxon>
    </lineage>
</organism>
<feature type="compositionally biased region" description="Basic residues" evidence="1">
    <location>
        <begin position="11"/>
        <end position="29"/>
    </location>
</feature>
<reference evidence="3" key="1">
    <citation type="journal article" date="2019" name="Int. J. Syst. Evol. Microbiol.">
        <title>The Global Catalogue of Microorganisms (GCM) 10K type strain sequencing project: providing services to taxonomists for standard genome sequencing and annotation.</title>
        <authorList>
            <consortium name="The Broad Institute Genomics Platform"/>
            <consortium name="The Broad Institute Genome Sequencing Center for Infectious Disease"/>
            <person name="Wu L."/>
            <person name="Ma J."/>
        </authorList>
    </citation>
    <scope>NUCLEOTIDE SEQUENCE [LARGE SCALE GENOMIC DNA]</scope>
    <source>
        <strain evidence="3">CGMCC 4.7246</strain>
    </source>
</reference>
<proteinExistence type="predicted"/>
<dbReference type="Proteomes" id="UP001596220">
    <property type="component" value="Unassembled WGS sequence"/>
</dbReference>
<evidence type="ECO:0000256" key="1">
    <source>
        <dbReference type="SAM" id="MobiDB-lite"/>
    </source>
</evidence>